<reference evidence="2" key="1">
    <citation type="submission" date="2023-07" db="EMBL/GenBank/DDBJ databases">
        <title>A chromosome-level genome assembly of Lolium multiflorum.</title>
        <authorList>
            <person name="Chen Y."/>
            <person name="Copetti D."/>
            <person name="Kolliker R."/>
            <person name="Studer B."/>
        </authorList>
    </citation>
    <scope>NUCLEOTIDE SEQUENCE</scope>
    <source>
        <strain evidence="2">02402/16</strain>
        <tissue evidence="2">Leaf</tissue>
    </source>
</reference>
<feature type="domain" description="Reverse transcriptase Ty1/copia-type" evidence="1">
    <location>
        <begin position="276"/>
        <end position="376"/>
    </location>
</feature>
<evidence type="ECO:0000313" key="2">
    <source>
        <dbReference type="EMBL" id="KAK1663210.1"/>
    </source>
</evidence>
<dbReference type="Pfam" id="PF07727">
    <property type="entry name" value="RVT_2"/>
    <property type="match status" value="1"/>
</dbReference>
<evidence type="ECO:0000259" key="1">
    <source>
        <dbReference type="Pfam" id="PF07727"/>
    </source>
</evidence>
<organism evidence="2 3">
    <name type="scientific">Lolium multiflorum</name>
    <name type="common">Italian ryegrass</name>
    <name type="synonym">Lolium perenne subsp. multiflorum</name>
    <dbReference type="NCBI Taxonomy" id="4521"/>
    <lineage>
        <taxon>Eukaryota</taxon>
        <taxon>Viridiplantae</taxon>
        <taxon>Streptophyta</taxon>
        <taxon>Embryophyta</taxon>
        <taxon>Tracheophyta</taxon>
        <taxon>Spermatophyta</taxon>
        <taxon>Magnoliopsida</taxon>
        <taxon>Liliopsida</taxon>
        <taxon>Poales</taxon>
        <taxon>Poaceae</taxon>
        <taxon>BOP clade</taxon>
        <taxon>Pooideae</taxon>
        <taxon>Poodae</taxon>
        <taxon>Poeae</taxon>
        <taxon>Poeae Chloroplast Group 2 (Poeae type)</taxon>
        <taxon>Loliodinae</taxon>
        <taxon>Loliinae</taxon>
        <taxon>Lolium</taxon>
    </lineage>
</organism>
<name>A0AAD8ST93_LOLMU</name>
<dbReference type="AlphaFoldDB" id="A0AAD8ST93"/>
<gene>
    <name evidence="2" type="ORF">QYE76_051369</name>
</gene>
<dbReference type="Proteomes" id="UP001231189">
    <property type="component" value="Unassembled WGS sequence"/>
</dbReference>
<accession>A0AAD8ST93</accession>
<dbReference type="EMBL" id="JAUUTY010000003">
    <property type="protein sequence ID" value="KAK1663210.1"/>
    <property type="molecule type" value="Genomic_DNA"/>
</dbReference>
<sequence length="376" mass="40177">MPQVDPALVHALHSAPNTGPYGGGGDWFMDTGASSHMTSHPGHLGDYYCADRPSYGCTRSTARGSSLACARASCPGSRGPCSTRASCPGSCGPGCAWLLAVRVIVVITSLLVDGSSGEDERVTEAGSTAADVVGVGVAHGVPADQWRCLGGSPWRREAFGAGGRGWGQRSERGDVVLCRAPVHGDARSGARVIVWACLGVSVPTRLVHRLGGARVHSIQGGVEQLDDMVVHGGEGQGQSWHDEAMSCHGMAWFPLDDDARVYQGLSENKLRSDGTLERYKARWVVRGFRQRASVDFTDTFAPVVKPGTIRTVLHLAASLARPVHQMDVSNAFLHGHLSEQVYCQQPTGFVDVNHPDRVCLLSRSLYGLKQAPRAWY</sequence>
<keyword evidence="3" id="KW-1185">Reference proteome</keyword>
<protein>
    <recommendedName>
        <fullName evidence="1">Reverse transcriptase Ty1/copia-type domain-containing protein</fullName>
    </recommendedName>
</protein>
<dbReference type="InterPro" id="IPR013103">
    <property type="entry name" value="RVT_2"/>
</dbReference>
<dbReference type="InterPro" id="IPR043502">
    <property type="entry name" value="DNA/RNA_pol_sf"/>
</dbReference>
<dbReference type="SUPFAM" id="SSF56672">
    <property type="entry name" value="DNA/RNA polymerases"/>
    <property type="match status" value="1"/>
</dbReference>
<evidence type="ECO:0000313" key="3">
    <source>
        <dbReference type="Proteomes" id="UP001231189"/>
    </source>
</evidence>
<proteinExistence type="predicted"/>
<comment type="caution">
    <text evidence="2">The sequence shown here is derived from an EMBL/GenBank/DDBJ whole genome shotgun (WGS) entry which is preliminary data.</text>
</comment>